<evidence type="ECO:0000256" key="1">
    <source>
        <dbReference type="ARBA" id="ARBA00008428"/>
    </source>
</evidence>
<keyword evidence="2" id="KW-0235">DNA replication</keyword>
<comment type="catalytic activity">
    <reaction evidence="10">
        <text>ATP + H2O = ADP + phosphate + H(+)</text>
        <dbReference type="Rhea" id="RHEA:13065"/>
        <dbReference type="ChEBI" id="CHEBI:15377"/>
        <dbReference type="ChEBI" id="CHEBI:15378"/>
        <dbReference type="ChEBI" id="CHEBI:30616"/>
        <dbReference type="ChEBI" id="CHEBI:43474"/>
        <dbReference type="ChEBI" id="CHEBI:456216"/>
        <dbReference type="EC" id="5.6.2.3"/>
    </reaction>
</comment>
<dbReference type="GO" id="GO:0006260">
    <property type="term" value="P:DNA replication"/>
    <property type="evidence" value="ECO:0007669"/>
    <property type="project" value="UniProtKB-KW"/>
</dbReference>
<evidence type="ECO:0000259" key="11">
    <source>
        <dbReference type="PROSITE" id="PS51199"/>
    </source>
</evidence>
<keyword evidence="6" id="KW-0067">ATP-binding</keyword>
<evidence type="ECO:0000256" key="6">
    <source>
        <dbReference type="ARBA" id="ARBA00022840"/>
    </source>
</evidence>
<evidence type="ECO:0000313" key="12">
    <source>
        <dbReference type="EMBL" id="KKM68836.1"/>
    </source>
</evidence>
<sequence>MATEKLQMAPQNLEAEEAVLGSVLIDPKAISYVEALVKPNDFYKVVHGLIFKAMLQIRDNDQPIDTLTLTEWLAVEDLLETVGGAYYLTGLAERVPSAANVGQYARMVSEASQYRSLITIGTNVIKAAQDGADKPSAILAGIPSTIGSGSAEYKHVKELAGAVAESVKTILEEPGKSRGMSTGLSDLDSYTGGIQKNDLVIIGARPSMGKTSMAIKISIRFAKKGIPSLIISLESSGFDLAVRMAIQESKVSGSKYQSGYLTEIEGADLVAATKTISGMPVYINDSPYQDAYTIMASARHLAARHGIGLVIIDYIQRLEARGTQSERRHQIEAFCRRSKTLTKELDCPVIILSQLSRKPEGRVATKYRPILSDLKESGAIEEEADQVWLLYRPSYYGIQTYKDKSPTEGTCEIIIAKNRNGKRGAAIRVAFVEEYMLFGDLAEQGDVPF</sequence>
<dbReference type="PROSITE" id="PS51199">
    <property type="entry name" value="SF4_HELICASE"/>
    <property type="match status" value="1"/>
</dbReference>
<dbReference type="Pfam" id="PF03796">
    <property type="entry name" value="DnaB_C"/>
    <property type="match status" value="1"/>
</dbReference>
<dbReference type="InterPro" id="IPR007694">
    <property type="entry name" value="DNA_helicase_DnaB-like_C"/>
</dbReference>
<dbReference type="GO" id="GO:0003677">
    <property type="term" value="F:DNA binding"/>
    <property type="evidence" value="ECO:0007669"/>
    <property type="project" value="UniProtKB-KW"/>
</dbReference>
<dbReference type="AlphaFoldDB" id="A0A0F9K2F1"/>
<dbReference type="GO" id="GO:0043139">
    <property type="term" value="F:5'-3' DNA helicase activity"/>
    <property type="evidence" value="ECO:0007669"/>
    <property type="project" value="UniProtKB-EC"/>
</dbReference>
<evidence type="ECO:0000256" key="10">
    <source>
        <dbReference type="ARBA" id="ARBA00048954"/>
    </source>
</evidence>
<dbReference type="InterPro" id="IPR016136">
    <property type="entry name" value="DNA_helicase_N/primase_C"/>
</dbReference>
<dbReference type="GO" id="GO:0005829">
    <property type="term" value="C:cytosol"/>
    <property type="evidence" value="ECO:0007669"/>
    <property type="project" value="TreeGrafter"/>
</dbReference>
<protein>
    <recommendedName>
        <fullName evidence="9">DNA 5'-3' helicase</fullName>
        <ecNumber evidence="9">5.6.2.3</ecNumber>
    </recommendedName>
</protein>
<keyword evidence="3" id="KW-0547">Nucleotide-binding</keyword>
<dbReference type="GO" id="GO:0005524">
    <property type="term" value="F:ATP binding"/>
    <property type="evidence" value="ECO:0007669"/>
    <property type="project" value="UniProtKB-KW"/>
</dbReference>
<dbReference type="EC" id="5.6.2.3" evidence="9"/>
<comment type="similarity">
    <text evidence="1">Belongs to the helicase family. DnaB subfamily.</text>
</comment>
<keyword evidence="8" id="KW-0413">Isomerase</keyword>
<accession>A0A0F9K2F1</accession>
<dbReference type="InterPro" id="IPR007693">
    <property type="entry name" value="DNA_helicase_DnaB-like_N"/>
</dbReference>
<proteinExistence type="inferred from homology"/>
<keyword evidence="5" id="KW-0347">Helicase</keyword>
<dbReference type="Gene3D" id="1.10.860.10">
    <property type="entry name" value="DNAb Helicase, Chain A"/>
    <property type="match status" value="1"/>
</dbReference>
<keyword evidence="7" id="KW-0238">DNA-binding</keyword>
<keyword evidence="4" id="KW-0378">Hydrolase</keyword>
<dbReference type="Gene3D" id="3.40.50.300">
    <property type="entry name" value="P-loop containing nucleotide triphosphate hydrolases"/>
    <property type="match status" value="1"/>
</dbReference>
<feature type="domain" description="SF4 helicase" evidence="11">
    <location>
        <begin position="173"/>
        <end position="445"/>
    </location>
</feature>
<dbReference type="InterPro" id="IPR027417">
    <property type="entry name" value="P-loop_NTPase"/>
</dbReference>
<dbReference type="GO" id="GO:0016787">
    <property type="term" value="F:hydrolase activity"/>
    <property type="evidence" value="ECO:0007669"/>
    <property type="project" value="UniProtKB-KW"/>
</dbReference>
<dbReference type="SUPFAM" id="SSF52540">
    <property type="entry name" value="P-loop containing nucleoside triphosphate hydrolases"/>
    <property type="match status" value="1"/>
</dbReference>
<reference evidence="12" key="1">
    <citation type="journal article" date="2015" name="Nature">
        <title>Complex archaea that bridge the gap between prokaryotes and eukaryotes.</title>
        <authorList>
            <person name="Spang A."/>
            <person name="Saw J.H."/>
            <person name="Jorgensen S.L."/>
            <person name="Zaremba-Niedzwiedzka K."/>
            <person name="Martijn J."/>
            <person name="Lind A.E."/>
            <person name="van Eijk R."/>
            <person name="Schleper C."/>
            <person name="Guy L."/>
            <person name="Ettema T.J."/>
        </authorList>
    </citation>
    <scope>NUCLEOTIDE SEQUENCE</scope>
</reference>
<evidence type="ECO:0000256" key="8">
    <source>
        <dbReference type="ARBA" id="ARBA00023235"/>
    </source>
</evidence>
<evidence type="ECO:0000256" key="5">
    <source>
        <dbReference type="ARBA" id="ARBA00022806"/>
    </source>
</evidence>
<evidence type="ECO:0000256" key="4">
    <source>
        <dbReference type="ARBA" id="ARBA00022801"/>
    </source>
</evidence>
<dbReference type="InterPro" id="IPR036185">
    <property type="entry name" value="DNA_heli_DnaB-like_N_sf"/>
</dbReference>
<name>A0A0F9K2F1_9ZZZZ</name>
<evidence type="ECO:0000256" key="3">
    <source>
        <dbReference type="ARBA" id="ARBA00022741"/>
    </source>
</evidence>
<organism evidence="12">
    <name type="scientific">marine sediment metagenome</name>
    <dbReference type="NCBI Taxonomy" id="412755"/>
    <lineage>
        <taxon>unclassified sequences</taxon>
        <taxon>metagenomes</taxon>
        <taxon>ecological metagenomes</taxon>
    </lineage>
</organism>
<dbReference type="PANTHER" id="PTHR30153">
    <property type="entry name" value="REPLICATIVE DNA HELICASE DNAB"/>
    <property type="match status" value="1"/>
</dbReference>
<comment type="caution">
    <text evidence="12">The sequence shown here is derived from an EMBL/GenBank/DDBJ whole genome shotgun (WGS) entry which is preliminary data.</text>
</comment>
<evidence type="ECO:0000256" key="7">
    <source>
        <dbReference type="ARBA" id="ARBA00023125"/>
    </source>
</evidence>
<gene>
    <name evidence="12" type="ORF">LCGC14_1456860</name>
</gene>
<evidence type="ECO:0000256" key="2">
    <source>
        <dbReference type="ARBA" id="ARBA00022705"/>
    </source>
</evidence>
<dbReference type="SUPFAM" id="SSF48024">
    <property type="entry name" value="N-terminal domain of DnaB helicase"/>
    <property type="match status" value="1"/>
</dbReference>
<dbReference type="EMBL" id="LAZR01010097">
    <property type="protein sequence ID" value="KKM68836.1"/>
    <property type="molecule type" value="Genomic_DNA"/>
</dbReference>
<evidence type="ECO:0000256" key="9">
    <source>
        <dbReference type="ARBA" id="ARBA00044969"/>
    </source>
</evidence>
<dbReference type="Pfam" id="PF00772">
    <property type="entry name" value="DnaB"/>
    <property type="match status" value="1"/>
</dbReference>
<dbReference type="PANTHER" id="PTHR30153:SF2">
    <property type="entry name" value="REPLICATIVE DNA HELICASE"/>
    <property type="match status" value="1"/>
</dbReference>